<dbReference type="InterPro" id="IPR001932">
    <property type="entry name" value="PPM-type_phosphatase-like_dom"/>
</dbReference>
<name>A0A7Y2EEJ9_UNCEI</name>
<evidence type="ECO:0000313" key="3">
    <source>
        <dbReference type="Proteomes" id="UP000547674"/>
    </source>
</evidence>
<comment type="caution">
    <text evidence="2">The sequence shown here is derived from an EMBL/GenBank/DDBJ whole genome shotgun (WGS) entry which is preliminary data.</text>
</comment>
<feature type="domain" description="PPM-type phosphatase" evidence="1">
    <location>
        <begin position="15"/>
        <end position="251"/>
    </location>
</feature>
<dbReference type="Gene3D" id="3.60.40.10">
    <property type="entry name" value="PPM-type phosphatase domain"/>
    <property type="match status" value="1"/>
</dbReference>
<dbReference type="InterPro" id="IPR036457">
    <property type="entry name" value="PPM-type-like_dom_sf"/>
</dbReference>
<gene>
    <name evidence="2" type="ORF">HKN21_17370</name>
</gene>
<reference evidence="2 3" key="1">
    <citation type="submission" date="2020-03" db="EMBL/GenBank/DDBJ databases">
        <title>Metabolic flexibility allows generalist bacteria to become dominant in a frequently disturbed ecosystem.</title>
        <authorList>
            <person name="Chen Y.-J."/>
            <person name="Leung P.M."/>
            <person name="Bay S.K."/>
            <person name="Hugenholtz P."/>
            <person name="Kessler A.J."/>
            <person name="Shelley G."/>
            <person name="Waite D.W."/>
            <person name="Cook P.L."/>
            <person name="Greening C."/>
        </authorList>
    </citation>
    <scope>NUCLEOTIDE SEQUENCE [LARGE SCALE GENOMIC DNA]</scope>
    <source>
        <strain evidence="2">SS_bin_28</strain>
    </source>
</reference>
<evidence type="ECO:0000313" key="2">
    <source>
        <dbReference type="EMBL" id="NNF08535.1"/>
    </source>
</evidence>
<evidence type="ECO:0000259" key="1">
    <source>
        <dbReference type="PROSITE" id="PS51746"/>
    </source>
</evidence>
<dbReference type="InterPro" id="IPR015655">
    <property type="entry name" value="PP2C"/>
</dbReference>
<dbReference type="Proteomes" id="UP000547674">
    <property type="component" value="Unassembled WGS sequence"/>
</dbReference>
<dbReference type="Pfam" id="PF13672">
    <property type="entry name" value="PP2C_2"/>
    <property type="match status" value="1"/>
</dbReference>
<dbReference type="GO" id="GO:0004722">
    <property type="term" value="F:protein serine/threonine phosphatase activity"/>
    <property type="evidence" value="ECO:0007669"/>
    <property type="project" value="InterPro"/>
</dbReference>
<dbReference type="EMBL" id="JABDJR010000696">
    <property type="protein sequence ID" value="NNF08535.1"/>
    <property type="molecule type" value="Genomic_DNA"/>
</dbReference>
<dbReference type="PROSITE" id="PS51746">
    <property type="entry name" value="PPM_2"/>
    <property type="match status" value="1"/>
</dbReference>
<sequence length="259" mass="27572">MESKTLELGKGWYAEVVWDSDVGCVRDNNEDSAGVYWGGPDRGYLLVVADGMGGAAAGEVASQLALETLSNHFLLSFSDGSSRELLNEGIQEANKVIFERAAANTQQKGMGTTCTALIVLNKEVSLAHVGDSRAYMLNGSKLKQLTLDHTLATELEKKGGNRAIPKEAHNILTRCLGISEEVHVDLNPNPIVPQAAQTLILCSDGLTGMVGDDAIAEVLQADSIEYACGNLVSMAREAGGLDNITVMVVRFYEGTAPTE</sequence>
<dbReference type="AlphaFoldDB" id="A0A7Y2EEJ9"/>
<dbReference type="SMART" id="SM00332">
    <property type="entry name" value="PP2Cc"/>
    <property type="match status" value="1"/>
</dbReference>
<dbReference type="CDD" id="cd00143">
    <property type="entry name" value="PP2Cc"/>
    <property type="match status" value="1"/>
</dbReference>
<proteinExistence type="predicted"/>
<dbReference type="SMART" id="SM00331">
    <property type="entry name" value="PP2C_SIG"/>
    <property type="match status" value="1"/>
</dbReference>
<dbReference type="PANTHER" id="PTHR13832:SF860">
    <property type="entry name" value="PROTEIN PHOSPHATASE PHPP"/>
    <property type="match status" value="1"/>
</dbReference>
<dbReference type="SUPFAM" id="SSF81606">
    <property type="entry name" value="PP2C-like"/>
    <property type="match status" value="1"/>
</dbReference>
<dbReference type="PANTHER" id="PTHR13832">
    <property type="entry name" value="PROTEIN PHOSPHATASE 2C"/>
    <property type="match status" value="1"/>
</dbReference>
<protein>
    <submittedName>
        <fullName evidence="2">Serine/threonine-protein phosphatase</fullName>
    </submittedName>
</protein>
<organism evidence="2 3">
    <name type="scientific">Eiseniibacteriota bacterium</name>
    <dbReference type="NCBI Taxonomy" id="2212470"/>
    <lineage>
        <taxon>Bacteria</taxon>
        <taxon>Candidatus Eiseniibacteriota</taxon>
    </lineage>
</organism>
<accession>A0A7Y2EEJ9</accession>